<keyword evidence="3" id="KW-1185">Reference proteome</keyword>
<dbReference type="EMBL" id="AY521625">
    <property type="protein sequence ID" value="AAS18049.1"/>
    <property type="molecule type" value="Genomic_DNA"/>
</dbReference>
<dbReference type="Proteomes" id="UP000172127">
    <property type="component" value="Segment"/>
</dbReference>
<evidence type="ECO:0000313" key="3">
    <source>
        <dbReference type="Proteomes" id="UP000172127"/>
    </source>
</evidence>
<reference evidence="2 3" key="1">
    <citation type="journal article" date="2004" name="J. Virol.">
        <title>Functional genomics analysis of Singapore grouper iridovirus: complete sequence determination and proteomic analysis.</title>
        <authorList>
            <person name="Song W.J."/>
            <person name="Qin Q.W."/>
            <person name="Qiu J."/>
            <person name="Huang C.H."/>
            <person name="Wang F."/>
            <person name="Hew C.L."/>
        </authorList>
    </citation>
    <scope>NUCLEOTIDE SEQUENCE [LARGE SCALE GENOMIC DNA]</scope>
</reference>
<feature type="transmembrane region" description="Helical" evidence="1">
    <location>
        <begin position="76"/>
        <end position="95"/>
    </location>
</feature>
<proteinExistence type="predicted"/>
<accession>Q5YFN1</accession>
<keyword evidence="1" id="KW-0812">Transmembrane</keyword>
<sequence length="112" mass="12660">MPTLLPMLCAIAVIRWEAYDPSVYICVHSNETVRRIDKDIITCGNFTINAPSFTQGSYTCYAVPRQSAQEAYVRGYVLMAAVLVVLIATYTYNCISRGRLYRSTKIPDLRII</sequence>
<keyword evidence="1" id="KW-1133">Transmembrane helix</keyword>
<evidence type="ECO:0000256" key="1">
    <source>
        <dbReference type="SAM" id="Phobius"/>
    </source>
</evidence>
<evidence type="ECO:0000313" key="2">
    <source>
        <dbReference type="EMBL" id="AAS18049.1"/>
    </source>
</evidence>
<keyword evidence="1" id="KW-0472">Membrane</keyword>
<gene>
    <name evidence="2" type="ORF">ORF034L</name>
</gene>
<organism evidence="2 3">
    <name type="scientific">Singapore grouper iridovirus</name>
    <dbReference type="NCBI Taxonomy" id="262968"/>
    <lineage>
        <taxon>Viruses</taxon>
        <taxon>Varidnaviria</taxon>
        <taxon>Bamfordvirae</taxon>
        <taxon>Nucleocytoviricota</taxon>
        <taxon>Megaviricetes</taxon>
        <taxon>Pimascovirales</taxon>
        <taxon>Pimascovirales incertae sedis</taxon>
        <taxon>Iridoviridae</taxon>
        <taxon>Alphairidovirinae</taxon>
        <taxon>Ranavirus</taxon>
        <taxon>Ranavirus epinephelus1</taxon>
    </lineage>
</organism>
<name>Q5YFN1_9VIRU</name>
<protein>
    <submittedName>
        <fullName evidence="2">Uncharacterized protein</fullName>
    </submittedName>
</protein>
<dbReference type="RefSeq" id="YP_164129.1">
    <property type="nucleotide sequence ID" value="NC_006549.1"/>
</dbReference>
<dbReference type="KEGG" id="vg:3197007"/>
<dbReference type="GeneID" id="3197007"/>